<dbReference type="Pfam" id="PF14291">
    <property type="entry name" value="DUF4371"/>
    <property type="match status" value="1"/>
</dbReference>
<dbReference type="InterPro" id="IPR055298">
    <property type="entry name" value="AtLOH3-like"/>
</dbReference>
<proteinExistence type="predicted"/>
<dbReference type="InterPro" id="IPR008906">
    <property type="entry name" value="HATC_C_dom"/>
</dbReference>
<dbReference type="Pfam" id="PF05699">
    <property type="entry name" value="Dimer_Tnp_hAT"/>
    <property type="match status" value="1"/>
</dbReference>
<evidence type="ECO:0000259" key="1">
    <source>
        <dbReference type="SMART" id="SM00597"/>
    </source>
</evidence>
<dbReference type="InterPro" id="IPR012337">
    <property type="entry name" value="RNaseH-like_sf"/>
</dbReference>
<dbReference type="PANTHER" id="PTHR11697:SF230">
    <property type="entry name" value="ZINC FINGER, MYM DOMAIN CONTAINING 1"/>
    <property type="match status" value="1"/>
</dbReference>
<protein>
    <recommendedName>
        <fullName evidence="1">TTF-type domain-containing protein</fullName>
    </recommendedName>
</protein>
<evidence type="ECO:0000313" key="2">
    <source>
        <dbReference type="EMBL" id="KAJ9159489.1"/>
    </source>
</evidence>
<dbReference type="SMART" id="SM00597">
    <property type="entry name" value="ZnF_TTF"/>
    <property type="match status" value="1"/>
</dbReference>
<dbReference type="Proteomes" id="UP001174677">
    <property type="component" value="Chromosome 14"/>
</dbReference>
<sequence>MSKYSYDKNHHRFQALWFKFFLEWLEYSPTKDAAFCLLYYLFNKPSGHFVHGKNVNDAENYAFLCHVGKDPNSLYKVVVKKSRDLMNHNEHIKKVIEKQSCQQIENNFLRLKVSCGAIKWLIFQACALRRHDESSSSKNRVQDAICDEIGDGKFHVIVDDARDESKKEQMAIMLRFVNKHDYVRKPFFDLVHVLDTTALTLKKEILDVFSLHNLSIKNIRGNYSSSIFFSKLTLITNVVTSSSKRHDQLQVVQIAKVEKLITNDELKTSEGLNQVGTIKRFGDTRWSSHLSSVRILVTMFEATYLSQDILNAMHLVSITKMLIRKMRESGWDSLLESVKLFCEKYEIDIPNMNAHYNSVDVFITTIDSQLQELNVRFKEDIVELLTLSFSFDPRDDFKSFRIDDVCSLANKFYSEDFSKQEKLHLKYQLEHFECDIQHDLEMQKLSTISKLCQYLIKSRKSTIYPLIDRLVKLVLTLLVSTATTERAFSTMSLVKTKLHNKMGVIFLQIP</sequence>
<reference evidence="2" key="1">
    <citation type="journal article" date="2023" name="Plant Biotechnol. J.">
        <title>Chromosome-level wild Hevea brasiliensis genome provides new tools for genomic-assisted breeding and valuable loci to elevate rubber yield.</title>
        <authorList>
            <person name="Cheng H."/>
            <person name="Song X."/>
            <person name="Hu Y."/>
            <person name="Wu T."/>
            <person name="Yang Q."/>
            <person name="An Z."/>
            <person name="Feng S."/>
            <person name="Deng Z."/>
            <person name="Wu W."/>
            <person name="Zeng X."/>
            <person name="Tu M."/>
            <person name="Wang X."/>
            <person name="Huang H."/>
        </authorList>
    </citation>
    <scope>NUCLEOTIDE SEQUENCE</scope>
    <source>
        <strain evidence="2">MT/VB/25A 57/8</strain>
    </source>
</reference>
<feature type="domain" description="TTF-type" evidence="1">
    <location>
        <begin position="9"/>
        <end position="98"/>
    </location>
</feature>
<comment type="caution">
    <text evidence="2">The sequence shown here is derived from an EMBL/GenBank/DDBJ whole genome shotgun (WGS) entry which is preliminary data.</text>
</comment>
<evidence type="ECO:0000313" key="3">
    <source>
        <dbReference type="Proteomes" id="UP001174677"/>
    </source>
</evidence>
<dbReference type="PANTHER" id="PTHR11697">
    <property type="entry name" value="GENERAL TRANSCRIPTION FACTOR 2-RELATED ZINC FINGER PROTEIN"/>
    <property type="match status" value="1"/>
</dbReference>
<dbReference type="InterPro" id="IPR025398">
    <property type="entry name" value="DUF4371"/>
</dbReference>
<gene>
    <name evidence="2" type="ORF">P3X46_024996</name>
</gene>
<dbReference type="EMBL" id="JARPOI010000014">
    <property type="protein sequence ID" value="KAJ9159489.1"/>
    <property type="molecule type" value="Genomic_DNA"/>
</dbReference>
<name>A0ABQ9L468_HEVBR</name>
<dbReference type="SUPFAM" id="SSF53098">
    <property type="entry name" value="Ribonuclease H-like"/>
    <property type="match status" value="1"/>
</dbReference>
<keyword evidence="3" id="KW-1185">Reference proteome</keyword>
<accession>A0ABQ9L468</accession>
<dbReference type="InterPro" id="IPR006580">
    <property type="entry name" value="Znf_TTF"/>
</dbReference>
<organism evidence="2 3">
    <name type="scientific">Hevea brasiliensis</name>
    <name type="common">Para rubber tree</name>
    <name type="synonym">Siphonia brasiliensis</name>
    <dbReference type="NCBI Taxonomy" id="3981"/>
    <lineage>
        <taxon>Eukaryota</taxon>
        <taxon>Viridiplantae</taxon>
        <taxon>Streptophyta</taxon>
        <taxon>Embryophyta</taxon>
        <taxon>Tracheophyta</taxon>
        <taxon>Spermatophyta</taxon>
        <taxon>Magnoliopsida</taxon>
        <taxon>eudicotyledons</taxon>
        <taxon>Gunneridae</taxon>
        <taxon>Pentapetalae</taxon>
        <taxon>rosids</taxon>
        <taxon>fabids</taxon>
        <taxon>Malpighiales</taxon>
        <taxon>Euphorbiaceae</taxon>
        <taxon>Crotonoideae</taxon>
        <taxon>Micrandreae</taxon>
        <taxon>Hevea</taxon>
    </lineage>
</organism>